<dbReference type="Proteomes" id="UP001458880">
    <property type="component" value="Unassembled WGS sequence"/>
</dbReference>
<comment type="caution">
    <text evidence="6">The sequence shown here is derived from an EMBL/GenBank/DDBJ whole genome shotgun (WGS) entry which is preliminary data.</text>
</comment>
<dbReference type="PROSITE" id="PS00674">
    <property type="entry name" value="AAA"/>
    <property type="match status" value="2"/>
</dbReference>
<dbReference type="PANTHER" id="PTHR23077:SF171">
    <property type="entry name" value="NUCLEAR VALOSIN-CONTAINING PROTEIN-LIKE"/>
    <property type="match status" value="1"/>
</dbReference>
<dbReference type="PANTHER" id="PTHR23077">
    <property type="entry name" value="AAA-FAMILY ATPASE"/>
    <property type="match status" value="1"/>
</dbReference>
<feature type="region of interest" description="Disordered" evidence="4">
    <location>
        <begin position="119"/>
        <end position="143"/>
    </location>
</feature>
<dbReference type="AlphaFoldDB" id="A0AAW1HVZ3"/>
<dbReference type="EMBL" id="JASPKY010000866">
    <property type="protein sequence ID" value="KAK9680826.1"/>
    <property type="molecule type" value="Genomic_DNA"/>
</dbReference>
<dbReference type="FunFam" id="3.40.50.300:FF:000149">
    <property type="entry name" value="Nuclear valosin-containing protein-like"/>
    <property type="match status" value="1"/>
</dbReference>
<dbReference type="GO" id="GO:0016887">
    <property type="term" value="F:ATP hydrolysis activity"/>
    <property type="evidence" value="ECO:0007669"/>
    <property type="project" value="InterPro"/>
</dbReference>
<protein>
    <submittedName>
        <fullName evidence="6">Nucleolin binding domain</fullName>
    </submittedName>
</protein>
<feature type="compositionally biased region" description="Basic and acidic residues" evidence="4">
    <location>
        <begin position="510"/>
        <end position="520"/>
    </location>
</feature>
<reference evidence="6 7" key="1">
    <citation type="journal article" date="2024" name="BMC Genomics">
        <title>De novo assembly and annotation of Popillia japonica's genome with initial clues to its potential as an invasive pest.</title>
        <authorList>
            <person name="Cucini C."/>
            <person name="Boschi S."/>
            <person name="Funari R."/>
            <person name="Cardaioli E."/>
            <person name="Iannotti N."/>
            <person name="Marturano G."/>
            <person name="Paoli F."/>
            <person name="Bruttini M."/>
            <person name="Carapelli A."/>
            <person name="Frati F."/>
            <person name="Nardi F."/>
        </authorList>
    </citation>
    <scope>NUCLEOTIDE SEQUENCE [LARGE SCALE GENOMIC DNA]</scope>
    <source>
        <strain evidence="6">DMR45628</strain>
    </source>
</reference>
<organism evidence="6 7">
    <name type="scientific">Popillia japonica</name>
    <name type="common">Japanese beetle</name>
    <dbReference type="NCBI Taxonomy" id="7064"/>
    <lineage>
        <taxon>Eukaryota</taxon>
        <taxon>Metazoa</taxon>
        <taxon>Ecdysozoa</taxon>
        <taxon>Arthropoda</taxon>
        <taxon>Hexapoda</taxon>
        <taxon>Insecta</taxon>
        <taxon>Pterygota</taxon>
        <taxon>Neoptera</taxon>
        <taxon>Endopterygota</taxon>
        <taxon>Coleoptera</taxon>
        <taxon>Polyphaga</taxon>
        <taxon>Scarabaeiformia</taxon>
        <taxon>Scarabaeidae</taxon>
        <taxon>Rutelinae</taxon>
        <taxon>Popillia</taxon>
    </lineage>
</organism>
<dbReference type="FunFam" id="3.40.50.300:FF:000600">
    <property type="entry name" value="Nuclear valosin-containing protein-like"/>
    <property type="match status" value="1"/>
</dbReference>
<dbReference type="GO" id="GO:0005634">
    <property type="term" value="C:nucleus"/>
    <property type="evidence" value="ECO:0007669"/>
    <property type="project" value="TreeGrafter"/>
</dbReference>
<accession>A0AAW1HVZ3</accession>
<dbReference type="InterPro" id="IPR050168">
    <property type="entry name" value="AAA_ATPase_domain"/>
</dbReference>
<dbReference type="SMART" id="SM00382">
    <property type="entry name" value="AAA"/>
    <property type="match status" value="2"/>
</dbReference>
<keyword evidence="2" id="KW-0547">Nucleotide-binding</keyword>
<feature type="compositionally biased region" description="Acidic residues" evidence="4">
    <location>
        <begin position="132"/>
        <end position="142"/>
    </location>
</feature>
<feature type="region of interest" description="Disordered" evidence="4">
    <location>
        <begin position="490"/>
        <end position="527"/>
    </location>
</feature>
<evidence type="ECO:0000259" key="5">
    <source>
        <dbReference type="SMART" id="SM00382"/>
    </source>
</evidence>
<evidence type="ECO:0000313" key="6">
    <source>
        <dbReference type="EMBL" id="KAK9680826.1"/>
    </source>
</evidence>
<dbReference type="InterPro" id="IPR031996">
    <property type="entry name" value="NVL2_nucleolin-bd"/>
</dbReference>
<dbReference type="Gene3D" id="3.40.50.300">
    <property type="entry name" value="P-loop containing nucleotide triphosphate hydrolases"/>
    <property type="match status" value="2"/>
</dbReference>
<feature type="domain" description="AAA+ ATPase" evidence="5">
    <location>
        <begin position="652"/>
        <end position="789"/>
    </location>
</feature>
<dbReference type="InterPro" id="IPR003960">
    <property type="entry name" value="ATPase_AAA_CS"/>
</dbReference>
<dbReference type="SUPFAM" id="SSF52540">
    <property type="entry name" value="P-loop containing nucleoside triphosphate hydrolases"/>
    <property type="match status" value="2"/>
</dbReference>
<dbReference type="GO" id="GO:0003723">
    <property type="term" value="F:RNA binding"/>
    <property type="evidence" value="ECO:0007669"/>
    <property type="project" value="TreeGrafter"/>
</dbReference>
<dbReference type="InterPro" id="IPR041569">
    <property type="entry name" value="AAA_lid_3"/>
</dbReference>
<proteinExistence type="inferred from homology"/>
<dbReference type="InterPro" id="IPR027417">
    <property type="entry name" value="P-loop_NTPase"/>
</dbReference>
<dbReference type="Pfam" id="PF17862">
    <property type="entry name" value="AAA_lid_3"/>
    <property type="match status" value="2"/>
</dbReference>
<dbReference type="InterPro" id="IPR003593">
    <property type="entry name" value="AAA+_ATPase"/>
</dbReference>
<comment type="similarity">
    <text evidence="1">Belongs to the AAA ATPase family.</text>
</comment>
<evidence type="ECO:0000256" key="4">
    <source>
        <dbReference type="SAM" id="MobiDB-lite"/>
    </source>
</evidence>
<evidence type="ECO:0000256" key="3">
    <source>
        <dbReference type="ARBA" id="ARBA00022840"/>
    </source>
</evidence>
<sequence>MVFIQLNPASSSSKIMGKINTYRGIEVIPLDTNSNLSRFGSRLKHASGDTPRMHRFAYPADPLLVTRVQQYLEENVDQTYIDINTMAEELQRTYKEYSKRKRSAFRGAVKKAYSVVMHSYGHNDPQHSSSEDLSEDSQGEEEAAFHNNSLNSQLVDMYAHNLPKGPVDSNELIDISSDDTNDSEPAKKKVAREPSTSKKSDLPLPPPLQEAQSSSGVRGKKRKAENEVPTAAKKKLYNVPKESFKDVGGLDHVLEQVCKLLVHMKHPQIYRTIGISPPRGFLLHGPPGCGKTLLCKAIAGELKIPLLHTTATELVGGISGESESRIRNIFNIALLSAPCIFFIDEIDAIAGNRQNAQKDMERRIVAQLVASLDELDSHERGDQILVIGATNRLDSIDPAIRRAGRFDREICVGIPDMQARQKILTVLTTNLRLSKNFDFKTIAESTPGFVGADLLAATREAALLAAYRMFSDIREKQRLVELQKQEERMREKVLADEDSKSEVDVVDVESSDKPEDEKPDNVPTTSNDSAVVIIDDDVKEKSVTTNGDAVIAIDKEQAVEPCKTVLQELLMLLHSKVALSDENLRSVCITEEDFRTALKTVQPSLKREGFATVPDTTWADVGSLAGLKEELKMSLLGPVRHGELFKKLGLTTPSGILLWGPPGCGKTLVAKALANEGGINFLSVKGPELLNMYVGESERAVRVCFERARNSAPCVIFFDELDALCPKRSDSGEGGASMRVVNQMLTEMDGIEGRQGVFILAATNRPDIIDPAVLRPGRLDKVLYVDLPSGCDRVDILRTITKNGQKPLLAPDVDLEQIGMSSEFAGYTGADLAAIVREASVEAFREHMLAGDPQQTLMVSNEHFKRATAKVRPSVSEKDRKHYEKLKQLYGPKYLADVEEMEYS</sequence>
<feature type="domain" description="AAA+ ATPase" evidence="5">
    <location>
        <begin position="277"/>
        <end position="416"/>
    </location>
</feature>
<dbReference type="Gene3D" id="1.10.8.60">
    <property type="match status" value="2"/>
</dbReference>
<dbReference type="Gene3D" id="1.10.10.2010">
    <property type="match status" value="1"/>
</dbReference>
<name>A0AAW1HVZ3_POPJA</name>
<evidence type="ECO:0000256" key="2">
    <source>
        <dbReference type="ARBA" id="ARBA00022741"/>
    </source>
</evidence>
<dbReference type="GO" id="GO:1990275">
    <property type="term" value="F:preribosome binding"/>
    <property type="evidence" value="ECO:0007669"/>
    <property type="project" value="TreeGrafter"/>
</dbReference>
<dbReference type="Pfam" id="PF00004">
    <property type="entry name" value="AAA"/>
    <property type="match status" value="2"/>
</dbReference>
<dbReference type="Pfam" id="PF16725">
    <property type="entry name" value="Nucleolin_bd"/>
    <property type="match status" value="1"/>
</dbReference>
<keyword evidence="7" id="KW-1185">Reference proteome</keyword>
<dbReference type="GO" id="GO:0005524">
    <property type="term" value="F:ATP binding"/>
    <property type="evidence" value="ECO:0007669"/>
    <property type="project" value="UniProtKB-KW"/>
</dbReference>
<evidence type="ECO:0000256" key="1">
    <source>
        <dbReference type="ARBA" id="ARBA00006914"/>
    </source>
</evidence>
<dbReference type="CDD" id="cd19511">
    <property type="entry name" value="RecA-like_CDC48_r2-like"/>
    <property type="match status" value="1"/>
</dbReference>
<gene>
    <name evidence="6" type="ORF">QE152_g38795</name>
</gene>
<feature type="compositionally biased region" description="Basic and acidic residues" evidence="4">
    <location>
        <begin position="490"/>
        <end position="503"/>
    </location>
</feature>
<keyword evidence="3" id="KW-0067">ATP-binding</keyword>
<dbReference type="InterPro" id="IPR038100">
    <property type="entry name" value="NLV2_N_sf"/>
</dbReference>
<dbReference type="InterPro" id="IPR003959">
    <property type="entry name" value="ATPase_AAA_core"/>
</dbReference>
<feature type="region of interest" description="Disordered" evidence="4">
    <location>
        <begin position="169"/>
        <end position="229"/>
    </location>
</feature>
<dbReference type="GO" id="GO:0042254">
    <property type="term" value="P:ribosome biogenesis"/>
    <property type="evidence" value="ECO:0007669"/>
    <property type="project" value="TreeGrafter"/>
</dbReference>
<evidence type="ECO:0000313" key="7">
    <source>
        <dbReference type="Proteomes" id="UP001458880"/>
    </source>
</evidence>
<feature type="compositionally biased region" description="Basic and acidic residues" evidence="4">
    <location>
        <begin position="184"/>
        <end position="201"/>
    </location>
</feature>